<feature type="domain" description="Nitroreductase" evidence="1">
    <location>
        <begin position="19"/>
        <end position="185"/>
    </location>
</feature>
<dbReference type="InterPro" id="IPR000415">
    <property type="entry name" value="Nitroreductase-like"/>
</dbReference>
<evidence type="ECO:0000313" key="2">
    <source>
        <dbReference type="EMBL" id="CAB4795481.1"/>
    </source>
</evidence>
<dbReference type="Pfam" id="PF00881">
    <property type="entry name" value="Nitroreductase"/>
    <property type="match status" value="1"/>
</dbReference>
<proteinExistence type="predicted"/>
<dbReference type="InterPro" id="IPR050627">
    <property type="entry name" value="Nitroreductase/BluB"/>
</dbReference>
<name>A0A6J6XE41_9ZZZZ</name>
<accession>A0A6J6XE41</accession>
<reference evidence="2" key="1">
    <citation type="submission" date="2020-05" db="EMBL/GenBank/DDBJ databases">
        <authorList>
            <person name="Chiriac C."/>
            <person name="Salcher M."/>
            <person name="Ghai R."/>
            <person name="Kavagutti S V."/>
        </authorList>
    </citation>
    <scope>NUCLEOTIDE SEQUENCE</scope>
</reference>
<protein>
    <submittedName>
        <fullName evidence="2">Unannotated protein</fullName>
    </submittedName>
</protein>
<sequence length="210" mass="23423">MSLQEPTFDDLLHVMATCRSVRKFQDQRVDRTIIQNIVTAGTYASNPRNSQPWHFVLVDDDKIKAQIADFIAPRAAEVEEAIPRLRTPQKQKMYQDAADLIRSIGHAPAIIFVCGIEMEYGPGFDSREMILSATYAAAQNILVAARAAGVGAAYTTLHIHARDQIEKLLELPKGTNIEVTIPLGYPLKPFGPVNRKHINEVSSWNSFIPK</sequence>
<dbReference type="AlphaFoldDB" id="A0A6J6XE41"/>
<dbReference type="PANTHER" id="PTHR23026:SF123">
    <property type="entry name" value="NAD(P)H NITROREDUCTASE RV3131-RELATED"/>
    <property type="match status" value="1"/>
</dbReference>
<dbReference type="PANTHER" id="PTHR23026">
    <property type="entry name" value="NADPH NITROREDUCTASE"/>
    <property type="match status" value="1"/>
</dbReference>
<organism evidence="2">
    <name type="scientific">freshwater metagenome</name>
    <dbReference type="NCBI Taxonomy" id="449393"/>
    <lineage>
        <taxon>unclassified sequences</taxon>
        <taxon>metagenomes</taxon>
        <taxon>ecological metagenomes</taxon>
    </lineage>
</organism>
<dbReference type="EMBL" id="CAFAAL010000015">
    <property type="protein sequence ID" value="CAB4795481.1"/>
    <property type="molecule type" value="Genomic_DNA"/>
</dbReference>
<gene>
    <name evidence="2" type="ORF">UFOPK3004_00329</name>
</gene>
<dbReference type="SUPFAM" id="SSF55469">
    <property type="entry name" value="FMN-dependent nitroreductase-like"/>
    <property type="match status" value="1"/>
</dbReference>
<dbReference type="GO" id="GO:0016491">
    <property type="term" value="F:oxidoreductase activity"/>
    <property type="evidence" value="ECO:0007669"/>
    <property type="project" value="InterPro"/>
</dbReference>
<dbReference type="Gene3D" id="3.40.109.10">
    <property type="entry name" value="NADH Oxidase"/>
    <property type="match status" value="1"/>
</dbReference>
<dbReference type="InterPro" id="IPR029479">
    <property type="entry name" value="Nitroreductase"/>
</dbReference>
<dbReference type="CDD" id="cd02062">
    <property type="entry name" value="Nitro_FMN_reductase"/>
    <property type="match status" value="1"/>
</dbReference>
<evidence type="ECO:0000259" key="1">
    <source>
        <dbReference type="Pfam" id="PF00881"/>
    </source>
</evidence>